<organism evidence="2 3">
    <name type="scientific">Rhizoctonia solani</name>
    <dbReference type="NCBI Taxonomy" id="456999"/>
    <lineage>
        <taxon>Eukaryota</taxon>
        <taxon>Fungi</taxon>
        <taxon>Dikarya</taxon>
        <taxon>Basidiomycota</taxon>
        <taxon>Agaricomycotina</taxon>
        <taxon>Agaricomycetes</taxon>
        <taxon>Cantharellales</taxon>
        <taxon>Ceratobasidiaceae</taxon>
        <taxon>Rhizoctonia</taxon>
    </lineage>
</organism>
<proteinExistence type="predicted"/>
<evidence type="ECO:0000313" key="3">
    <source>
        <dbReference type="Proteomes" id="UP000663846"/>
    </source>
</evidence>
<name>A0A8H3AXZ8_9AGAM</name>
<gene>
    <name evidence="2" type="ORF">RDB_LOCUS133690</name>
</gene>
<dbReference type="Proteomes" id="UP000663846">
    <property type="component" value="Unassembled WGS sequence"/>
</dbReference>
<feature type="region of interest" description="Disordered" evidence="1">
    <location>
        <begin position="44"/>
        <end position="78"/>
    </location>
</feature>
<evidence type="ECO:0000256" key="1">
    <source>
        <dbReference type="SAM" id="MobiDB-lite"/>
    </source>
</evidence>
<protein>
    <submittedName>
        <fullName evidence="2">Uncharacterized protein</fullName>
    </submittedName>
</protein>
<reference evidence="2" key="1">
    <citation type="submission" date="2021-01" db="EMBL/GenBank/DDBJ databases">
        <authorList>
            <person name="Kaushik A."/>
        </authorList>
    </citation>
    <scope>NUCLEOTIDE SEQUENCE</scope>
    <source>
        <strain evidence="2">AG1-1C</strain>
    </source>
</reference>
<comment type="caution">
    <text evidence="2">The sequence shown here is derived from an EMBL/GenBank/DDBJ whole genome shotgun (WGS) entry which is preliminary data.</text>
</comment>
<dbReference type="AlphaFoldDB" id="A0A8H3AXZ8"/>
<dbReference type="EMBL" id="CAJMWS010000424">
    <property type="protein sequence ID" value="CAE6443274.1"/>
    <property type="molecule type" value="Genomic_DNA"/>
</dbReference>
<sequence>MMHKLVIPKGSLRAVTNDQGSFPSDPAASRSTEATAQIILNNHSADMTLTGSPDLGTASRSVEDGSTGPGNTDRGHEMNYPWRSDCIEIVGPSDSVLLCSADLHEQRYIPSTESSTRLEEDAYVSPAIAKLLEGGFDLRLEEDVEALPLTTEHSKAREAWSAGSQWVSEEHLEAAVGLAVEPYENADNIQHSVPKELVLDPGVDSNIFPFVMHGYVAWTNQFFFEPFRSLLPTKDLAYLWIKSDPHQAVLASQVGLVVSRSTDYDLVDFKAWENFVLEPITQARTRDMEGPEAMNAMRHSHKYITMLRLIGSLASVLKAMDFHAPVFRRACPELSNELVNLPRALTSNVNIQYYVTMDVLQSVVTHRPMFFRYNLEFLYPQVEEFLRTGGGPWNKMMWMYGIPDRLIVTFAKINILLEDFGNQVDPESVKELENEIESCRPIAWFDTGTHSAQVLGKSVMYESWKLAAYVYLYMGLCGVNSWDTRVVKVQKAFMRVLKGLKPTRYPESFMLLPMFILGMATNSVDQYVLLERLRGVTECSQPGTMANDVMNMLIHVWANAVGRPVRWSDIRHACLRVVGM</sequence>
<dbReference type="InterPro" id="IPR021858">
    <property type="entry name" value="Fun_TF"/>
</dbReference>
<evidence type="ECO:0000313" key="2">
    <source>
        <dbReference type="EMBL" id="CAE6443274.1"/>
    </source>
</evidence>
<dbReference type="Pfam" id="PF11951">
    <property type="entry name" value="Fungal_trans_2"/>
    <property type="match status" value="1"/>
</dbReference>
<accession>A0A8H3AXZ8</accession>